<dbReference type="NCBIfam" id="TIGR01552">
    <property type="entry name" value="phd_fam"/>
    <property type="match status" value="1"/>
</dbReference>
<dbReference type="InterPro" id="IPR036165">
    <property type="entry name" value="YefM-like_sf"/>
</dbReference>
<organism evidence="2">
    <name type="scientific">hydrothermal vent metagenome</name>
    <dbReference type="NCBI Taxonomy" id="652676"/>
    <lineage>
        <taxon>unclassified sequences</taxon>
        <taxon>metagenomes</taxon>
        <taxon>ecological metagenomes</taxon>
    </lineage>
</organism>
<dbReference type="InterPro" id="IPR051405">
    <property type="entry name" value="phD/YefM_antitoxin"/>
</dbReference>
<dbReference type="Pfam" id="PF02604">
    <property type="entry name" value="PhdYeFM_antitox"/>
    <property type="match status" value="1"/>
</dbReference>
<evidence type="ECO:0000313" key="2">
    <source>
        <dbReference type="EMBL" id="VAW34502.1"/>
    </source>
</evidence>
<dbReference type="AlphaFoldDB" id="A0A3B0V6Y7"/>
<comment type="similarity">
    <text evidence="1">Belongs to the phD/YefM antitoxin family.</text>
</comment>
<dbReference type="Gene3D" id="3.40.1620.10">
    <property type="entry name" value="YefM-like domain"/>
    <property type="match status" value="1"/>
</dbReference>
<dbReference type="PANTHER" id="PTHR33713">
    <property type="entry name" value="ANTITOXIN YAFN-RELATED"/>
    <property type="match status" value="1"/>
</dbReference>
<sequence length="92" mass="10683">MLANVSVNKFRSNLRHYVEQVADTHQPLRVTRHNTTDFIVVSVEDWERDQETLYVLQNRDLRQKLEAAIEAKANGVEGYQPTPEELDAFLTL</sequence>
<protein>
    <recommendedName>
        <fullName evidence="3">Antitoxin</fullName>
    </recommendedName>
</protein>
<proteinExistence type="inferred from homology"/>
<gene>
    <name evidence="2" type="ORF">MNBD_CHLOROFLEXI01-5148</name>
</gene>
<evidence type="ECO:0000256" key="1">
    <source>
        <dbReference type="ARBA" id="ARBA00009981"/>
    </source>
</evidence>
<accession>A0A3B0V6Y7</accession>
<name>A0A3B0V6Y7_9ZZZZ</name>
<dbReference type="InterPro" id="IPR006442">
    <property type="entry name" value="Antitoxin_Phd/YefM"/>
</dbReference>
<dbReference type="EMBL" id="UOEU01000538">
    <property type="protein sequence ID" value="VAW34502.1"/>
    <property type="molecule type" value="Genomic_DNA"/>
</dbReference>
<reference evidence="2" key="1">
    <citation type="submission" date="2018-06" db="EMBL/GenBank/DDBJ databases">
        <authorList>
            <person name="Zhirakovskaya E."/>
        </authorList>
    </citation>
    <scope>NUCLEOTIDE SEQUENCE</scope>
</reference>
<dbReference type="SUPFAM" id="SSF143120">
    <property type="entry name" value="YefM-like"/>
    <property type="match status" value="1"/>
</dbReference>
<dbReference type="PANTHER" id="PTHR33713:SF6">
    <property type="entry name" value="ANTITOXIN YEFM"/>
    <property type="match status" value="1"/>
</dbReference>
<evidence type="ECO:0008006" key="3">
    <source>
        <dbReference type="Google" id="ProtNLM"/>
    </source>
</evidence>